<name>A0A437RHH6_9BURK</name>
<keyword evidence="2" id="KW-0472">Membrane</keyword>
<evidence type="ECO:0000256" key="1">
    <source>
        <dbReference type="SAM" id="MobiDB-lite"/>
    </source>
</evidence>
<dbReference type="EMBL" id="SACR01000003">
    <property type="protein sequence ID" value="RVU46220.1"/>
    <property type="molecule type" value="Genomic_DNA"/>
</dbReference>
<dbReference type="AlphaFoldDB" id="A0A437RHH6"/>
<evidence type="ECO:0000313" key="4">
    <source>
        <dbReference type="Proteomes" id="UP000285575"/>
    </source>
</evidence>
<comment type="caution">
    <text evidence="3">The sequence shown here is derived from an EMBL/GenBank/DDBJ whole genome shotgun (WGS) entry which is preliminary data.</text>
</comment>
<reference evidence="3 4" key="1">
    <citation type="submission" date="2019-01" db="EMBL/GenBank/DDBJ databases">
        <authorList>
            <person name="Chen W.-M."/>
        </authorList>
    </citation>
    <scope>NUCLEOTIDE SEQUENCE [LARGE SCALE GENOMIC DNA]</scope>
    <source>
        <strain evidence="3 4">KYPY4</strain>
    </source>
</reference>
<keyword evidence="2" id="KW-1133">Transmembrane helix</keyword>
<feature type="region of interest" description="Disordered" evidence="1">
    <location>
        <begin position="556"/>
        <end position="606"/>
    </location>
</feature>
<evidence type="ECO:0000256" key="2">
    <source>
        <dbReference type="SAM" id="Phobius"/>
    </source>
</evidence>
<dbReference type="OrthoDB" id="136948at2"/>
<keyword evidence="4" id="KW-1185">Reference proteome</keyword>
<gene>
    <name evidence="3" type="ORF">EOE66_10205</name>
</gene>
<protein>
    <submittedName>
        <fullName evidence="3">Uncharacterized protein</fullName>
    </submittedName>
</protein>
<dbReference type="Proteomes" id="UP000285575">
    <property type="component" value="Unassembled WGS sequence"/>
</dbReference>
<keyword evidence="2" id="KW-0812">Transmembrane</keyword>
<accession>A0A437RHH6</accession>
<evidence type="ECO:0000313" key="3">
    <source>
        <dbReference type="EMBL" id="RVU46220.1"/>
    </source>
</evidence>
<sequence>MNTAPSAHPWLLLAPWWHWQPADDPQAGRGTAPQLQMFAADDFIEGYLQRPQHSLRFDPVADVVGSVTRLGAPMPAAVARAQAAQSWLSGGGDALRTQALPASALNEDARNVRLVASGPRKLYLPLHGRHYLVSCSLHCDERCLPAVDAAQVCAAGFVIRRLSAPVPRELERELYTLQQRREQAAAELDELQLRGPLREHLAWARRRRLQTLEARGELAAARTAAQQAHAAAEAALATWRVQHNITQRVEYWVADPLDADRGQWKPLPAEQQLAGPPDEQFFPLRRLVAPPADPTHDATGRTLYFGHVPTSSAQRDAEGRPRLDMHALYEIRCFVTRRRSGCTRPRAAAGCQGQRVWSLGTEAFRIASPMDALGCANRPITLRMPDLNELLAQALARPRGALSNVRVVHSQQIAPKVVGGQPQPGAAGGGAICHFSIPLITIIAMFVLNIFLPVVVLLFNLWFLLAFRFCIPPSVSASGDIDAAAKITPLLPPSADFSAGVTVDGNFLDESEVRDALRAGLKAQIEGDSGLDGDGRAAIDALPDVRLATDTRNSMDNRTLLPVETDENGRLLEPRLPSPNGPAPEDFLDHPQPQQPRPRSPQRSLA</sequence>
<proteinExistence type="predicted"/>
<dbReference type="RefSeq" id="WP_128228586.1">
    <property type="nucleotide sequence ID" value="NZ_SACR01000003.1"/>
</dbReference>
<organism evidence="3 4">
    <name type="scientific">Rubrivivax rivuli</name>
    <dbReference type="NCBI Taxonomy" id="1862385"/>
    <lineage>
        <taxon>Bacteria</taxon>
        <taxon>Pseudomonadati</taxon>
        <taxon>Pseudomonadota</taxon>
        <taxon>Betaproteobacteria</taxon>
        <taxon>Burkholderiales</taxon>
        <taxon>Sphaerotilaceae</taxon>
        <taxon>Rubrivivax</taxon>
    </lineage>
</organism>
<feature type="transmembrane region" description="Helical" evidence="2">
    <location>
        <begin position="439"/>
        <end position="465"/>
    </location>
</feature>